<evidence type="ECO:0000313" key="2">
    <source>
        <dbReference type="EMBL" id="MFE9174574.1"/>
    </source>
</evidence>
<comment type="caution">
    <text evidence="2">The sequence shown here is derived from an EMBL/GenBank/DDBJ whole genome shotgun (WGS) entry which is preliminary data.</text>
</comment>
<protein>
    <submittedName>
        <fullName evidence="2">Uncharacterized protein</fullName>
    </submittedName>
</protein>
<keyword evidence="3" id="KW-1185">Reference proteome</keyword>
<feature type="region of interest" description="Disordered" evidence="1">
    <location>
        <begin position="68"/>
        <end position="98"/>
    </location>
</feature>
<gene>
    <name evidence="2" type="ORF">ACFYNZ_35005</name>
</gene>
<proteinExistence type="predicted"/>
<dbReference type="Proteomes" id="UP001601197">
    <property type="component" value="Unassembled WGS sequence"/>
</dbReference>
<feature type="compositionally biased region" description="Low complexity" evidence="1">
    <location>
        <begin position="79"/>
        <end position="98"/>
    </location>
</feature>
<dbReference type="EMBL" id="JBIAFJ010000062">
    <property type="protein sequence ID" value="MFE9174574.1"/>
    <property type="molecule type" value="Genomic_DNA"/>
</dbReference>
<evidence type="ECO:0000256" key="1">
    <source>
        <dbReference type="SAM" id="MobiDB-lite"/>
    </source>
</evidence>
<sequence length="270" mass="28248">MPSNENPPPDHHRRDDEWNVVLDDDFVRNAAVKEAPVPARKRVWPRNAALAAAAAAVTAAALLALRQPTDSSSHEHEAAAPAVTASAPGPRASATAAGAAERPVIPLAEAFPVHVADGDGGTFTRVGAAVLESCTEPDSVGPALAAEIAAGEGCLGEEIALYKDAHGNQFNLAVFTMKDPRETVKLVTRLSMNFNDYQVAAQAPPPGSGLPTLPADSGMVQAFTGQGRAMVVGLGQWSDGRTSEYQKLVDRLEPLLKAVSKNVARHETAN</sequence>
<name>A0ABW6L4I4_9ACTN</name>
<organism evidence="2 3">
    <name type="scientific">Streptomyces kebangsaanensis</name>
    <dbReference type="NCBI Taxonomy" id="864058"/>
    <lineage>
        <taxon>Bacteria</taxon>
        <taxon>Bacillati</taxon>
        <taxon>Actinomycetota</taxon>
        <taxon>Actinomycetes</taxon>
        <taxon>Kitasatosporales</taxon>
        <taxon>Streptomycetaceae</taxon>
        <taxon>Streptomyces</taxon>
    </lineage>
</organism>
<accession>A0ABW6L4I4</accession>
<dbReference type="RefSeq" id="WP_388354668.1">
    <property type="nucleotide sequence ID" value="NZ_JBIAFJ010000062.1"/>
</dbReference>
<evidence type="ECO:0000313" key="3">
    <source>
        <dbReference type="Proteomes" id="UP001601197"/>
    </source>
</evidence>
<reference evidence="2 3" key="1">
    <citation type="submission" date="2024-10" db="EMBL/GenBank/DDBJ databases">
        <title>The Natural Products Discovery Center: Release of the First 8490 Sequenced Strains for Exploring Actinobacteria Biosynthetic Diversity.</title>
        <authorList>
            <person name="Kalkreuter E."/>
            <person name="Kautsar S.A."/>
            <person name="Yang D."/>
            <person name="Bader C.D."/>
            <person name="Teijaro C.N."/>
            <person name="Fluegel L."/>
            <person name="Davis C.M."/>
            <person name="Simpson J.R."/>
            <person name="Lauterbach L."/>
            <person name="Steele A.D."/>
            <person name="Gui C."/>
            <person name="Meng S."/>
            <person name="Li G."/>
            <person name="Viehrig K."/>
            <person name="Ye F."/>
            <person name="Su P."/>
            <person name="Kiefer A.F."/>
            <person name="Nichols A."/>
            <person name="Cepeda A.J."/>
            <person name="Yan W."/>
            <person name="Fan B."/>
            <person name="Jiang Y."/>
            <person name="Adhikari A."/>
            <person name="Zheng C.-J."/>
            <person name="Schuster L."/>
            <person name="Cowan T.M."/>
            <person name="Smanski M.J."/>
            <person name="Chevrette M.G."/>
            <person name="De Carvalho L.P.S."/>
            <person name="Shen B."/>
        </authorList>
    </citation>
    <scope>NUCLEOTIDE SEQUENCE [LARGE SCALE GENOMIC DNA]</scope>
    <source>
        <strain evidence="2 3">NPDC007147</strain>
    </source>
</reference>